<feature type="repeat" description="TPR" evidence="3">
    <location>
        <begin position="162"/>
        <end position="195"/>
    </location>
</feature>
<evidence type="ECO:0000259" key="4">
    <source>
        <dbReference type="PROSITE" id="PS50943"/>
    </source>
</evidence>
<name>A0ABX5ELC4_9BACL</name>
<reference evidence="5 6" key="1">
    <citation type="submission" date="2018-03" db="EMBL/GenBank/DDBJ databases">
        <title>Genomic Encyclopedia of Archaeal and Bacterial Type Strains, Phase II (KMG-II): from individual species to whole genera.</title>
        <authorList>
            <person name="Goeker M."/>
        </authorList>
    </citation>
    <scope>NUCLEOTIDE SEQUENCE [LARGE SCALE GENOMIC DNA]</scope>
    <source>
        <strain evidence="5 6">RHA1</strain>
    </source>
</reference>
<dbReference type="Pfam" id="PF13181">
    <property type="entry name" value="TPR_8"/>
    <property type="match status" value="4"/>
</dbReference>
<keyword evidence="1" id="KW-0677">Repeat</keyword>
<evidence type="ECO:0000256" key="2">
    <source>
        <dbReference type="ARBA" id="ARBA00022803"/>
    </source>
</evidence>
<protein>
    <submittedName>
        <fullName evidence="5">Tetratricopeptide repeat protein</fullName>
    </submittedName>
</protein>
<dbReference type="InterPro" id="IPR001387">
    <property type="entry name" value="Cro/C1-type_HTH"/>
</dbReference>
<proteinExistence type="predicted"/>
<dbReference type="Gene3D" id="1.25.40.10">
    <property type="entry name" value="Tetratricopeptide repeat domain"/>
    <property type="match status" value="2"/>
</dbReference>
<dbReference type="PROSITE" id="PS50005">
    <property type="entry name" value="TPR"/>
    <property type="match status" value="2"/>
</dbReference>
<dbReference type="RefSeq" id="WP_106343019.1">
    <property type="nucleotide sequence ID" value="NZ_PVTZ01000012.1"/>
</dbReference>
<dbReference type="Gene3D" id="1.10.260.40">
    <property type="entry name" value="lambda repressor-like DNA-binding domains"/>
    <property type="match status" value="1"/>
</dbReference>
<dbReference type="SUPFAM" id="SSF47413">
    <property type="entry name" value="lambda repressor-like DNA-binding domains"/>
    <property type="match status" value="1"/>
</dbReference>
<dbReference type="PANTHER" id="PTHR45641">
    <property type="entry name" value="TETRATRICOPEPTIDE REPEAT PROTEIN (AFU_ORTHOLOGUE AFUA_6G03870)"/>
    <property type="match status" value="1"/>
</dbReference>
<dbReference type="InterPro" id="IPR019734">
    <property type="entry name" value="TPR_rpt"/>
</dbReference>
<evidence type="ECO:0000313" key="5">
    <source>
        <dbReference type="EMBL" id="PRZ12677.1"/>
    </source>
</evidence>
<comment type="caution">
    <text evidence="5">The sequence shown here is derived from an EMBL/GenBank/DDBJ whole genome shotgun (WGS) entry which is preliminary data.</text>
</comment>
<dbReference type="PROSITE" id="PS50943">
    <property type="entry name" value="HTH_CROC1"/>
    <property type="match status" value="1"/>
</dbReference>
<evidence type="ECO:0000256" key="3">
    <source>
        <dbReference type="PROSITE-ProRule" id="PRU00339"/>
    </source>
</evidence>
<accession>A0ABX5ELC4</accession>
<dbReference type="Pfam" id="PF13424">
    <property type="entry name" value="TPR_12"/>
    <property type="match status" value="1"/>
</dbReference>
<dbReference type="Pfam" id="PF01381">
    <property type="entry name" value="HTH_3"/>
    <property type="match status" value="1"/>
</dbReference>
<dbReference type="EMBL" id="PVTZ01000012">
    <property type="protein sequence ID" value="PRZ12677.1"/>
    <property type="molecule type" value="Genomic_DNA"/>
</dbReference>
<feature type="repeat" description="TPR" evidence="3">
    <location>
        <begin position="119"/>
        <end position="152"/>
    </location>
</feature>
<feature type="domain" description="HTH cro/C1-type" evidence="4">
    <location>
        <begin position="12"/>
        <end position="65"/>
    </location>
</feature>
<evidence type="ECO:0000256" key="1">
    <source>
        <dbReference type="ARBA" id="ARBA00022737"/>
    </source>
</evidence>
<gene>
    <name evidence="5" type="ORF">CLV36_11274</name>
</gene>
<sequence>MHLSREQLGEILRKRRIELGLRQKDLVDDILSPSSISNIELGKRKVSEDTIAYYCKKLGWDIKNIASYLDEGEKKEEAQLEILKLKLKSLENDIDYGITKHKLKELKGLKISQKSPYQAVVEYLVGKWYYKADDWEKAKEHFSQAIYIYDKCPEHKSSNIKSTSLYELGRIYYGYNNFDKALDCYKKGLHAFCKEGERSYIKYHLLISKVICLEKKDKIIEAMETLDEMWPHLAVINTETQLNMYEMQAKVYNKLEKYEKAIFYAETGIDIARREKNYNRCFELWTTLGVIYKNMGKLMLAETCFQTASRFENKLRNKYLLPAYNYTELGKLHLQQNKIAMAENILRDAVKLSKRAKDGHQQFESLVALGDCLIQQRKLEEALSFYESAHELAEKLSFTKQEKDIALLLAQYYEKIDSIKHKKYFARFYDLSVQLMHGGEKKMLQNPILYAHLSERQSVGEPPDS</sequence>
<organism evidence="5 6">
    <name type="scientific">Laceyella sediminis</name>
    <dbReference type="NCBI Taxonomy" id="573074"/>
    <lineage>
        <taxon>Bacteria</taxon>
        <taxon>Bacillati</taxon>
        <taxon>Bacillota</taxon>
        <taxon>Bacilli</taxon>
        <taxon>Bacillales</taxon>
        <taxon>Thermoactinomycetaceae</taxon>
        <taxon>Laceyella</taxon>
    </lineage>
</organism>
<evidence type="ECO:0000313" key="6">
    <source>
        <dbReference type="Proteomes" id="UP000238836"/>
    </source>
</evidence>
<dbReference type="Proteomes" id="UP000238836">
    <property type="component" value="Unassembled WGS sequence"/>
</dbReference>
<dbReference type="SMART" id="SM00530">
    <property type="entry name" value="HTH_XRE"/>
    <property type="match status" value="1"/>
</dbReference>
<dbReference type="SMART" id="SM00028">
    <property type="entry name" value="TPR"/>
    <property type="match status" value="6"/>
</dbReference>
<keyword evidence="2 3" id="KW-0802">TPR repeat</keyword>
<dbReference type="SUPFAM" id="SSF48452">
    <property type="entry name" value="TPR-like"/>
    <property type="match status" value="2"/>
</dbReference>
<dbReference type="CDD" id="cd00093">
    <property type="entry name" value="HTH_XRE"/>
    <property type="match status" value="1"/>
</dbReference>
<keyword evidence="6" id="KW-1185">Reference proteome</keyword>
<dbReference type="InterPro" id="IPR011990">
    <property type="entry name" value="TPR-like_helical_dom_sf"/>
</dbReference>
<dbReference type="InterPro" id="IPR010982">
    <property type="entry name" value="Lambda_DNA-bd_dom_sf"/>
</dbReference>